<evidence type="ECO:0008006" key="2">
    <source>
        <dbReference type="Google" id="ProtNLM"/>
    </source>
</evidence>
<dbReference type="PANTHER" id="PTHR42754">
    <property type="entry name" value="ENDOGLUCANASE"/>
    <property type="match status" value="1"/>
</dbReference>
<proteinExistence type="predicted"/>
<dbReference type="PANTHER" id="PTHR42754:SF1">
    <property type="entry name" value="LIPOPROTEIN"/>
    <property type="match status" value="1"/>
</dbReference>
<sequence length="384" mass="42207">MTKRILFLLAIGSIFWSCGEESEPEDCAGVTDVDAVINGIPIKWIRTYDGDESWCVQKTSDDGFIISGASNYSGLLIKTDCDGEKEWHQIYENSTSLYRVRQTSDGGFIATGYYECDTLPGCYPDIYLLKTDGSGTIEWEISDGTSENNDWSRDIIETQDGNFVIAGTWNDDGWNSKAMLRKYSSSGELMWGQIYSSSTANEGNSLIETSDGNLVLVGYSGEQHGAYKHFMVKADSDGGQIWKKKTQTVGDALLYAVCESPSGGYVAAGFCNSWRSNLLVERNSSGSIAWEDCFIDESSHFGYYDMTPSSDGGYYLIDDICYLTKTDEAGSIIFSVQLNHVNQSVIELDDGDIVMGGYGFREGNSGGPISLLRLDPSAIPLNLR</sequence>
<organism evidence="1">
    <name type="scientific">marine metagenome</name>
    <dbReference type="NCBI Taxonomy" id="408172"/>
    <lineage>
        <taxon>unclassified sequences</taxon>
        <taxon>metagenomes</taxon>
        <taxon>ecological metagenomes</taxon>
    </lineage>
</organism>
<evidence type="ECO:0000313" key="1">
    <source>
        <dbReference type="EMBL" id="SVA08239.1"/>
    </source>
</evidence>
<name>A0A381SXR7_9ZZZZ</name>
<gene>
    <name evidence="1" type="ORF">METZ01_LOCUS61093</name>
</gene>
<dbReference type="SUPFAM" id="SSF50998">
    <property type="entry name" value="Quinoprotein alcohol dehydrogenase-like"/>
    <property type="match status" value="1"/>
</dbReference>
<dbReference type="AlphaFoldDB" id="A0A381SXR7"/>
<reference evidence="1" key="1">
    <citation type="submission" date="2018-05" db="EMBL/GenBank/DDBJ databases">
        <authorList>
            <person name="Lanie J.A."/>
            <person name="Ng W.-L."/>
            <person name="Kazmierczak K.M."/>
            <person name="Andrzejewski T.M."/>
            <person name="Davidsen T.M."/>
            <person name="Wayne K.J."/>
            <person name="Tettelin H."/>
            <person name="Glass J.I."/>
            <person name="Rusch D."/>
            <person name="Podicherti R."/>
            <person name="Tsui H.-C.T."/>
            <person name="Winkler M.E."/>
        </authorList>
    </citation>
    <scope>NUCLEOTIDE SEQUENCE</scope>
</reference>
<dbReference type="InterPro" id="IPR011047">
    <property type="entry name" value="Quinoprotein_ADH-like_sf"/>
</dbReference>
<dbReference type="EMBL" id="UINC01003662">
    <property type="protein sequence ID" value="SVA08239.1"/>
    <property type="molecule type" value="Genomic_DNA"/>
</dbReference>
<accession>A0A381SXR7</accession>
<protein>
    <recommendedName>
        <fullName evidence="2">Bulb-type lectin domain-containing protein</fullName>
    </recommendedName>
</protein>